<proteinExistence type="predicted"/>
<keyword evidence="6" id="KW-0547">Nucleotide-binding</keyword>
<sequence length="475" mass="53393">MPEKKKPSFLKSLRFRILIILVILGIVPSVIVANVMVAAYENKAVAVRKQTVEKQCDILCNLLIKENYMNDSSSQDVNSKLELLSNVYDGRILLVDRDYRIIKDTYGVDEGKTLISSMVIKCFKGEEASRYNNKTQKIEMAIPVKSPEVKQLQGAMLISFSSNEIAENIQELEQKSILITGIIIVLAALLGYVLSTVLVKPFARVTKSIEDLTDGYQNEEISVPDYTETALITDAFNKMLSRMKTLDESRNEFVSNVSHELKTPLTSMKVLADSLVGQEGVPEELYQEFMSDITAEIDRENKIITDLLSLVKLDKKAADLNVEHLNINQLLEDILKRLRPIADKRHIDLILDSFRPVEADVDEVKFTLAISNLVENGIKYNVDDGWVRVTLDADHKYFYVKVADSGMGIPEESIGRIFERFYRVDKSHSKEIGGTGLGLAITRSAVTKHHGNIQVESKEGEGTTFTVRIPLSYIP</sequence>
<evidence type="ECO:0000256" key="8">
    <source>
        <dbReference type="ARBA" id="ARBA00022840"/>
    </source>
</evidence>
<keyword evidence="7" id="KW-0418">Kinase</keyword>
<evidence type="ECO:0000256" key="2">
    <source>
        <dbReference type="ARBA" id="ARBA00004370"/>
    </source>
</evidence>
<evidence type="ECO:0000256" key="7">
    <source>
        <dbReference type="ARBA" id="ARBA00022777"/>
    </source>
</evidence>
<feature type="transmembrane region" description="Helical" evidence="10">
    <location>
        <begin position="15"/>
        <end position="40"/>
    </location>
</feature>
<accession>A0A8I0AJA3</accession>
<dbReference type="RefSeq" id="WP_117853175.1">
    <property type="nucleotide sequence ID" value="NZ_JACOOT010000040.1"/>
</dbReference>
<dbReference type="PANTHER" id="PTHR45453">
    <property type="entry name" value="PHOSPHATE REGULON SENSOR PROTEIN PHOR"/>
    <property type="match status" value="1"/>
</dbReference>
<evidence type="ECO:0000256" key="1">
    <source>
        <dbReference type="ARBA" id="ARBA00000085"/>
    </source>
</evidence>
<evidence type="ECO:0000259" key="12">
    <source>
        <dbReference type="PROSITE" id="PS50885"/>
    </source>
</evidence>
<keyword evidence="5" id="KW-0808">Transferase</keyword>
<keyword evidence="4" id="KW-0597">Phosphoprotein</keyword>
<dbReference type="InterPro" id="IPR003661">
    <property type="entry name" value="HisK_dim/P_dom"/>
</dbReference>
<evidence type="ECO:0000256" key="9">
    <source>
        <dbReference type="ARBA" id="ARBA00023012"/>
    </source>
</evidence>
<protein>
    <recommendedName>
        <fullName evidence="3">histidine kinase</fullName>
        <ecNumber evidence="3">2.7.13.3</ecNumber>
    </recommendedName>
</protein>
<dbReference type="Proteomes" id="UP000652847">
    <property type="component" value="Unassembled WGS sequence"/>
</dbReference>
<evidence type="ECO:0000256" key="3">
    <source>
        <dbReference type="ARBA" id="ARBA00012438"/>
    </source>
</evidence>
<dbReference type="Pfam" id="PF02518">
    <property type="entry name" value="HATPase_c"/>
    <property type="match status" value="1"/>
</dbReference>
<comment type="catalytic activity">
    <reaction evidence="1">
        <text>ATP + protein L-histidine = ADP + protein N-phospho-L-histidine.</text>
        <dbReference type="EC" id="2.7.13.3"/>
    </reaction>
</comment>
<dbReference type="InterPro" id="IPR003660">
    <property type="entry name" value="HAMP_dom"/>
</dbReference>
<keyword evidence="8" id="KW-0067">ATP-binding</keyword>
<dbReference type="InterPro" id="IPR004358">
    <property type="entry name" value="Sig_transdc_His_kin-like_C"/>
</dbReference>
<feature type="transmembrane region" description="Helical" evidence="10">
    <location>
        <begin position="177"/>
        <end position="199"/>
    </location>
</feature>
<dbReference type="CDD" id="cd00075">
    <property type="entry name" value="HATPase"/>
    <property type="match status" value="1"/>
</dbReference>
<dbReference type="InterPro" id="IPR005467">
    <property type="entry name" value="His_kinase_dom"/>
</dbReference>
<keyword evidence="9" id="KW-0902">Two-component regulatory system</keyword>
<dbReference type="InterPro" id="IPR036890">
    <property type="entry name" value="HATPase_C_sf"/>
</dbReference>
<keyword evidence="10" id="KW-0812">Transmembrane</keyword>
<feature type="domain" description="HAMP" evidence="12">
    <location>
        <begin position="196"/>
        <end position="248"/>
    </location>
</feature>
<gene>
    <name evidence="13" type="ORF">H8S54_17715</name>
</gene>
<dbReference type="EC" id="2.7.13.3" evidence="3"/>
<dbReference type="InterPro" id="IPR050351">
    <property type="entry name" value="BphY/WalK/GraS-like"/>
</dbReference>
<dbReference type="InterPro" id="IPR003594">
    <property type="entry name" value="HATPase_dom"/>
</dbReference>
<dbReference type="CDD" id="cd00082">
    <property type="entry name" value="HisKA"/>
    <property type="match status" value="1"/>
</dbReference>
<dbReference type="GO" id="GO:0005524">
    <property type="term" value="F:ATP binding"/>
    <property type="evidence" value="ECO:0007669"/>
    <property type="project" value="UniProtKB-KW"/>
</dbReference>
<dbReference type="PROSITE" id="PS50885">
    <property type="entry name" value="HAMP"/>
    <property type="match status" value="1"/>
</dbReference>
<dbReference type="Gene3D" id="3.30.565.10">
    <property type="entry name" value="Histidine kinase-like ATPase, C-terminal domain"/>
    <property type="match status" value="1"/>
</dbReference>
<dbReference type="PROSITE" id="PS50109">
    <property type="entry name" value="HIS_KIN"/>
    <property type="match status" value="1"/>
</dbReference>
<keyword evidence="14" id="KW-1185">Reference proteome</keyword>
<dbReference type="PANTHER" id="PTHR45453:SF1">
    <property type="entry name" value="PHOSPHATE REGULON SENSOR PROTEIN PHOR"/>
    <property type="match status" value="1"/>
</dbReference>
<evidence type="ECO:0000313" key="14">
    <source>
        <dbReference type="Proteomes" id="UP000652847"/>
    </source>
</evidence>
<dbReference type="SMART" id="SM00388">
    <property type="entry name" value="HisKA"/>
    <property type="match status" value="1"/>
</dbReference>
<dbReference type="GO" id="GO:0000155">
    <property type="term" value="F:phosphorelay sensor kinase activity"/>
    <property type="evidence" value="ECO:0007669"/>
    <property type="project" value="InterPro"/>
</dbReference>
<dbReference type="Pfam" id="PF00512">
    <property type="entry name" value="HisKA"/>
    <property type="match status" value="1"/>
</dbReference>
<keyword evidence="10" id="KW-1133">Transmembrane helix</keyword>
<name>A0A8I0AJA3_9FIRM</name>
<comment type="subcellular location">
    <subcellularLocation>
        <location evidence="2">Membrane</location>
    </subcellularLocation>
</comment>
<evidence type="ECO:0000259" key="11">
    <source>
        <dbReference type="PROSITE" id="PS50109"/>
    </source>
</evidence>
<evidence type="ECO:0000256" key="4">
    <source>
        <dbReference type="ARBA" id="ARBA00022553"/>
    </source>
</evidence>
<dbReference type="EMBL" id="JACOOT010000040">
    <property type="protein sequence ID" value="MBC5652877.1"/>
    <property type="molecule type" value="Genomic_DNA"/>
</dbReference>
<dbReference type="SUPFAM" id="SSF55874">
    <property type="entry name" value="ATPase domain of HSP90 chaperone/DNA topoisomerase II/histidine kinase"/>
    <property type="match status" value="1"/>
</dbReference>
<organism evidence="13 14">
    <name type="scientific">Blautia segnis</name>
    <dbReference type="NCBI Taxonomy" id="2763030"/>
    <lineage>
        <taxon>Bacteria</taxon>
        <taxon>Bacillati</taxon>
        <taxon>Bacillota</taxon>
        <taxon>Clostridia</taxon>
        <taxon>Lachnospirales</taxon>
        <taxon>Lachnospiraceae</taxon>
        <taxon>Blautia</taxon>
    </lineage>
</organism>
<dbReference type="SUPFAM" id="SSF47384">
    <property type="entry name" value="Homodimeric domain of signal transducing histidine kinase"/>
    <property type="match status" value="1"/>
</dbReference>
<dbReference type="PRINTS" id="PR00344">
    <property type="entry name" value="BCTRLSENSOR"/>
</dbReference>
<dbReference type="GO" id="GO:0016036">
    <property type="term" value="P:cellular response to phosphate starvation"/>
    <property type="evidence" value="ECO:0007669"/>
    <property type="project" value="TreeGrafter"/>
</dbReference>
<dbReference type="Gene3D" id="1.10.287.130">
    <property type="match status" value="1"/>
</dbReference>
<reference evidence="13 14" key="1">
    <citation type="submission" date="2020-08" db="EMBL/GenBank/DDBJ databases">
        <title>Genome public.</title>
        <authorList>
            <person name="Liu C."/>
            <person name="Sun Q."/>
        </authorList>
    </citation>
    <scope>NUCLEOTIDE SEQUENCE [LARGE SCALE GENOMIC DNA]</scope>
    <source>
        <strain evidence="13 14">BX17</strain>
    </source>
</reference>
<dbReference type="GO" id="GO:0005886">
    <property type="term" value="C:plasma membrane"/>
    <property type="evidence" value="ECO:0007669"/>
    <property type="project" value="TreeGrafter"/>
</dbReference>
<dbReference type="GO" id="GO:0004721">
    <property type="term" value="F:phosphoprotein phosphatase activity"/>
    <property type="evidence" value="ECO:0007669"/>
    <property type="project" value="TreeGrafter"/>
</dbReference>
<dbReference type="Gene3D" id="6.10.340.10">
    <property type="match status" value="1"/>
</dbReference>
<evidence type="ECO:0000256" key="5">
    <source>
        <dbReference type="ARBA" id="ARBA00022679"/>
    </source>
</evidence>
<comment type="caution">
    <text evidence="13">The sequence shown here is derived from an EMBL/GenBank/DDBJ whole genome shotgun (WGS) entry which is preliminary data.</text>
</comment>
<evidence type="ECO:0000256" key="6">
    <source>
        <dbReference type="ARBA" id="ARBA00022741"/>
    </source>
</evidence>
<evidence type="ECO:0000256" key="10">
    <source>
        <dbReference type="SAM" id="Phobius"/>
    </source>
</evidence>
<dbReference type="InterPro" id="IPR036097">
    <property type="entry name" value="HisK_dim/P_sf"/>
</dbReference>
<keyword evidence="10" id="KW-0472">Membrane</keyword>
<feature type="domain" description="Histidine kinase" evidence="11">
    <location>
        <begin position="256"/>
        <end position="473"/>
    </location>
</feature>
<evidence type="ECO:0000313" key="13">
    <source>
        <dbReference type="EMBL" id="MBC5652877.1"/>
    </source>
</evidence>
<dbReference type="SMART" id="SM00387">
    <property type="entry name" value="HATPase_c"/>
    <property type="match status" value="1"/>
</dbReference>
<dbReference type="FunFam" id="3.30.565.10:FF:000037">
    <property type="entry name" value="Hybrid sensor histidine kinase/response regulator"/>
    <property type="match status" value="1"/>
</dbReference>
<dbReference type="AlphaFoldDB" id="A0A8I0AJA3"/>